<dbReference type="InterPro" id="IPR057271">
    <property type="entry name" value="YagK_YfjJ_C"/>
</dbReference>
<gene>
    <name evidence="3" type="ORF">C8N29_112110</name>
</gene>
<dbReference type="InterPro" id="IPR051162">
    <property type="entry name" value="T4SS_component"/>
</dbReference>
<protein>
    <submittedName>
        <fullName evidence="3">Uncharacterized protein DUF87</fullName>
    </submittedName>
</protein>
<evidence type="ECO:0000259" key="1">
    <source>
        <dbReference type="Pfam" id="PF01935"/>
    </source>
</evidence>
<reference evidence="3 4" key="1">
    <citation type="submission" date="2018-04" db="EMBL/GenBank/DDBJ databases">
        <title>Genomic Encyclopedia of Archaeal and Bacterial Type Strains, Phase II (KMG-II): from individual species to whole genera.</title>
        <authorList>
            <person name="Goeker M."/>
        </authorList>
    </citation>
    <scope>NUCLEOTIDE SEQUENCE [LARGE SCALE GENOMIC DNA]</scope>
    <source>
        <strain evidence="3 4">DSM 5822</strain>
    </source>
</reference>
<name>A0A2T5IWZ6_9GAMM</name>
<sequence>MFDVDNDKYVQEAEEIDYVFNQFNYDFNLIQSSNLDGEDNTCLVGSYEYPKEVIFKYVYQLQNIFLNKPKRLPYLIVTDSEVEESEALKTKIKKYGCYKTKDDDGNNVNITLNNQEMVYLLSRISTSVYQKGICKYSRFIDVFFEEFNKNDINYLFEYYTYSKSGKNIFLTYEKVKILNEFVDNLYKIASDSELRDDLKKSVYINERNYKNYKEYINSLFKKHSRLLVLRVDFGISQDEIFADCLNLNSSNFYEEQVNKIRAYMAKFLNNIRKNSQFQHMKGYIWKLEYGFLKGCHYHCIFFFDGSKVQNDVYLASLIGKYWQLITNNDGYYFNCNKDKNNKYKNVGVGMINYYDKELLDNLTNKVLKYLVKKDQYISYDGKVRSMGHAGKNNKKSKLGRPRTKGKYASNYAIAANKRLKLKTLNKLIINLGTSSESVDNGMPQNISWIPNEEVNGFFLILGSSGSGKTETLKSVSQQIYDQGIPIVVLDFHGDIILDNIESTIISDGIKSFCGINPLQIISSDAENFGLTEQRRHLLSMFMRAIDTLSPKQSVFLEDAIAEAYKRQNILDNDYRTWSNTPPTMKSVLSILNEWLDLDTMSKHKSTISSCIFSIRALFGHPIFSREEYLDVHKVVKFGHRLDLSKIHSSYQFIVAETLLTAIFKILRCQGVIPVTTSNDNERYRLFIVIDEIKILTTGRGNPNNHHDILNVLVTEARKYGIGIILASQIASHLSHEVHANIATKLVLKPMSDEEAKKNKFDLQVSANDLLNLNGKGDGFFKNNKNKQAIRIQIQPYDAS</sequence>
<dbReference type="AlphaFoldDB" id="A0A2T5IWZ6"/>
<dbReference type="PANTHER" id="PTHR30121:SF6">
    <property type="entry name" value="SLR6007 PROTEIN"/>
    <property type="match status" value="1"/>
</dbReference>
<proteinExistence type="predicted"/>
<dbReference type="Pfam" id="PF11726">
    <property type="entry name" value="YagK_YfjJ_C"/>
    <property type="match status" value="1"/>
</dbReference>
<evidence type="ECO:0000259" key="2">
    <source>
        <dbReference type="Pfam" id="PF11726"/>
    </source>
</evidence>
<dbReference type="InterPro" id="IPR002789">
    <property type="entry name" value="HerA_central"/>
</dbReference>
<dbReference type="Gene3D" id="3.40.50.300">
    <property type="entry name" value="P-loop containing nucleotide triphosphate hydrolases"/>
    <property type="match status" value="2"/>
</dbReference>
<dbReference type="Proteomes" id="UP000244223">
    <property type="component" value="Unassembled WGS sequence"/>
</dbReference>
<dbReference type="InterPro" id="IPR027417">
    <property type="entry name" value="P-loop_NTPase"/>
</dbReference>
<dbReference type="Pfam" id="PF01935">
    <property type="entry name" value="DUF87"/>
    <property type="match status" value="1"/>
</dbReference>
<dbReference type="RefSeq" id="WP_107866341.1">
    <property type="nucleotide sequence ID" value="NZ_QAON01000012.1"/>
</dbReference>
<feature type="domain" description="YagK/YfjJ C-terminal" evidence="2">
    <location>
        <begin position="221"/>
        <end position="372"/>
    </location>
</feature>
<evidence type="ECO:0000313" key="4">
    <source>
        <dbReference type="Proteomes" id="UP000244223"/>
    </source>
</evidence>
<accession>A0A2T5IWZ6</accession>
<evidence type="ECO:0000313" key="3">
    <source>
        <dbReference type="EMBL" id="PTQ88462.1"/>
    </source>
</evidence>
<comment type="caution">
    <text evidence="3">The sequence shown here is derived from an EMBL/GenBank/DDBJ whole genome shotgun (WGS) entry which is preliminary data.</text>
</comment>
<organism evidence="3 4">
    <name type="scientific">Agitococcus lubricus</name>
    <dbReference type="NCBI Taxonomy" id="1077255"/>
    <lineage>
        <taxon>Bacteria</taxon>
        <taxon>Pseudomonadati</taxon>
        <taxon>Pseudomonadota</taxon>
        <taxon>Gammaproteobacteria</taxon>
        <taxon>Moraxellales</taxon>
        <taxon>Moraxellaceae</taxon>
        <taxon>Agitococcus</taxon>
    </lineage>
</organism>
<keyword evidence="4" id="KW-1185">Reference proteome</keyword>
<dbReference type="SUPFAM" id="SSF52540">
    <property type="entry name" value="P-loop containing nucleoside triphosphate hydrolases"/>
    <property type="match status" value="1"/>
</dbReference>
<dbReference type="EMBL" id="QAON01000012">
    <property type="protein sequence ID" value="PTQ88462.1"/>
    <property type="molecule type" value="Genomic_DNA"/>
</dbReference>
<dbReference type="PANTHER" id="PTHR30121">
    <property type="entry name" value="UNCHARACTERIZED PROTEIN YJGR-RELATED"/>
    <property type="match status" value="1"/>
</dbReference>
<dbReference type="OrthoDB" id="8592743at2"/>
<feature type="domain" description="Helicase HerA central" evidence="1">
    <location>
        <begin position="458"/>
        <end position="495"/>
    </location>
</feature>